<dbReference type="Gene3D" id="3.20.20.140">
    <property type="entry name" value="Metal-dependent hydrolases"/>
    <property type="match status" value="1"/>
</dbReference>
<dbReference type="EMBL" id="FNQM01000025">
    <property type="protein sequence ID" value="SEA98589.1"/>
    <property type="molecule type" value="Genomic_DNA"/>
</dbReference>
<dbReference type="PANTHER" id="PTHR43794:SF11">
    <property type="entry name" value="AMIDOHYDROLASE-RELATED DOMAIN-CONTAINING PROTEIN"/>
    <property type="match status" value="1"/>
</dbReference>
<dbReference type="Pfam" id="PF01979">
    <property type="entry name" value="Amidohydro_1"/>
    <property type="match status" value="1"/>
</dbReference>
<dbReference type="PANTHER" id="PTHR43794">
    <property type="entry name" value="AMINOHYDROLASE SSNA-RELATED"/>
    <property type="match status" value="1"/>
</dbReference>
<feature type="domain" description="Amidohydrolase-related" evidence="4">
    <location>
        <begin position="57"/>
        <end position="433"/>
    </location>
</feature>
<proteinExistence type="inferred from homology"/>
<accession>A0A1H4FMK8</accession>
<keyword evidence="6" id="KW-1185">Reference proteome</keyword>
<evidence type="ECO:0000313" key="6">
    <source>
        <dbReference type="Proteomes" id="UP000198703"/>
    </source>
</evidence>
<keyword evidence="3" id="KW-0175">Coiled coil</keyword>
<dbReference type="STRING" id="89524.SAMN05444370_12525"/>
<comment type="similarity">
    <text evidence="1">Belongs to the metallo-dependent hydrolases superfamily. ATZ/TRZ family.</text>
</comment>
<dbReference type="InterPro" id="IPR006680">
    <property type="entry name" value="Amidohydro-rel"/>
</dbReference>
<protein>
    <submittedName>
        <fullName evidence="5">Guanine deaminase</fullName>
    </submittedName>
</protein>
<dbReference type="InterPro" id="IPR011059">
    <property type="entry name" value="Metal-dep_hydrolase_composite"/>
</dbReference>
<dbReference type="SUPFAM" id="SSF51338">
    <property type="entry name" value="Composite domain of metallo-dependent hydrolases"/>
    <property type="match status" value="2"/>
</dbReference>
<organism evidence="5 6">
    <name type="scientific">Rubrimonas cliftonensis</name>
    <dbReference type="NCBI Taxonomy" id="89524"/>
    <lineage>
        <taxon>Bacteria</taxon>
        <taxon>Pseudomonadati</taxon>
        <taxon>Pseudomonadota</taxon>
        <taxon>Alphaproteobacteria</taxon>
        <taxon>Rhodobacterales</taxon>
        <taxon>Paracoccaceae</taxon>
        <taxon>Rubrimonas</taxon>
    </lineage>
</organism>
<evidence type="ECO:0000256" key="1">
    <source>
        <dbReference type="ARBA" id="ARBA00006745"/>
    </source>
</evidence>
<evidence type="ECO:0000256" key="2">
    <source>
        <dbReference type="ARBA" id="ARBA00022801"/>
    </source>
</evidence>
<dbReference type="RefSeq" id="WP_093256140.1">
    <property type="nucleotide sequence ID" value="NZ_FNQM01000025.1"/>
</dbReference>
<dbReference type="InterPro" id="IPR032466">
    <property type="entry name" value="Metal_Hydrolase"/>
</dbReference>
<name>A0A1H4FMK8_9RHOB</name>
<keyword evidence="2" id="KW-0378">Hydrolase</keyword>
<reference evidence="5 6" key="1">
    <citation type="submission" date="2016-10" db="EMBL/GenBank/DDBJ databases">
        <authorList>
            <person name="de Groot N.N."/>
        </authorList>
    </citation>
    <scope>NUCLEOTIDE SEQUENCE [LARGE SCALE GENOMIC DNA]</scope>
    <source>
        <strain evidence="5 6">DSM 15345</strain>
    </source>
</reference>
<feature type="coiled-coil region" evidence="3">
    <location>
        <begin position="446"/>
        <end position="473"/>
    </location>
</feature>
<dbReference type="InterPro" id="IPR050287">
    <property type="entry name" value="MTA/SAH_deaminase"/>
</dbReference>
<dbReference type="AlphaFoldDB" id="A0A1H4FMK8"/>
<dbReference type="GO" id="GO:0016810">
    <property type="term" value="F:hydrolase activity, acting on carbon-nitrogen (but not peptide) bonds"/>
    <property type="evidence" value="ECO:0007669"/>
    <property type="project" value="InterPro"/>
</dbReference>
<evidence type="ECO:0000313" key="5">
    <source>
        <dbReference type="EMBL" id="SEA98589.1"/>
    </source>
</evidence>
<dbReference type="SUPFAM" id="SSF51556">
    <property type="entry name" value="Metallo-dependent hydrolases"/>
    <property type="match status" value="1"/>
</dbReference>
<gene>
    <name evidence="5" type="ORF">SAMN05444370_12525</name>
</gene>
<evidence type="ECO:0000259" key="4">
    <source>
        <dbReference type="Pfam" id="PF01979"/>
    </source>
</evidence>
<dbReference type="Proteomes" id="UP000198703">
    <property type="component" value="Unassembled WGS sequence"/>
</dbReference>
<dbReference type="OrthoDB" id="9796020at2"/>
<sequence length="501" mass="53820">MTTSRTIVRGGLLLDIEARSWNAADILIEGDRIAEIGPPGMAAPEDARPLDAARRLMHPGLVNAHTHGHGGLSKGMGDLWTLELLLNAGPWVSGGRLLEDKYLSTFIGAVEMLMKGCTAAYDLSFEFPAPTPDGMQACASAYADAGMRAVVAPMVAEYSFYDAIPGLADAVPAELQPELARFRLAPAEACLAAMREILRDWRHDHDLIRPAIAPTIPHHCSDAFMLNCGRLAREFGLGLHSHVQESKVQVISAMRIYGKTQTAHLDALGLLGPDFTVAHGVWLDDDDMRRLGDRGASVAHNPGSNMRLGSGLADVRGMIRRGVNVGVGTDGANCSDNLNVYEVMRLASLVSKVQGPDTAAWLTTQEVALAATVGGARLMGMEGLIGRIAPGYKADIVFLDLDHPNWMPLNDAVNQLVHTEDGSAVRSVMVGGVLRVENGRPTGVDLPRLAQKVEAARARLEDATQDARRLGALLADTVNRHCPNLARHPYHIDRYGGCATR</sequence>
<evidence type="ECO:0000256" key="3">
    <source>
        <dbReference type="SAM" id="Coils"/>
    </source>
</evidence>
<dbReference type="Gene3D" id="2.30.40.10">
    <property type="entry name" value="Urease, subunit C, domain 1"/>
    <property type="match status" value="1"/>
</dbReference>